<reference evidence="5 7" key="2">
    <citation type="journal article" date="2014" name="BMC Genomics">
        <title>An improved genome release (version Mt4.0) for the model legume Medicago truncatula.</title>
        <authorList>
            <person name="Tang H."/>
            <person name="Krishnakumar V."/>
            <person name="Bidwell S."/>
            <person name="Rosen B."/>
            <person name="Chan A."/>
            <person name="Zhou S."/>
            <person name="Gentzbittel L."/>
            <person name="Childs K.L."/>
            <person name="Yandell M."/>
            <person name="Gundlach H."/>
            <person name="Mayer K.F."/>
            <person name="Schwartz D.C."/>
            <person name="Town C.D."/>
        </authorList>
    </citation>
    <scope>GENOME REANNOTATION</scope>
    <source>
        <strain evidence="5">A17</strain>
        <strain evidence="6 7">cv. Jemalong A17</strain>
    </source>
</reference>
<dbReference type="PANTHER" id="PTHR11746">
    <property type="entry name" value="O-METHYLTRANSFERASE"/>
    <property type="match status" value="1"/>
</dbReference>
<dbReference type="GO" id="GO:0032259">
    <property type="term" value="P:methylation"/>
    <property type="evidence" value="ECO:0007669"/>
    <property type="project" value="UniProtKB-KW"/>
</dbReference>
<dbReference type="PROSITE" id="PS51683">
    <property type="entry name" value="SAM_OMT_II"/>
    <property type="match status" value="1"/>
</dbReference>
<evidence type="ECO:0000313" key="7">
    <source>
        <dbReference type="Proteomes" id="UP000002051"/>
    </source>
</evidence>
<evidence type="ECO:0000256" key="3">
    <source>
        <dbReference type="ARBA" id="ARBA00022691"/>
    </source>
</evidence>
<organism evidence="5 7">
    <name type="scientific">Medicago truncatula</name>
    <name type="common">Barrel medic</name>
    <name type="synonym">Medicago tribuloides</name>
    <dbReference type="NCBI Taxonomy" id="3880"/>
    <lineage>
        <taxon>Eukaryota</taxon>
        <taxon>Viridiplantae</taxon>
        <taxon>Streptophyta</taxon>
        <taxon>Embryophyta</taxon>
        <taxon>Tracheophyta</taxon>
        <taxon>Spermatophyta</taxon>
        <taxon>Magnoliopsida</taxon>
        <taxon>eudicotyledons</taxon>
        <taxon>Gunneridae</taxon>
        <taxon>Pentapetalae</taxon>
        <taxon>rosids</taxon>
        <taxon>fabids</taxon>
        <taxon>Fabales</taxon>
        <taxon>Fabaceae</taxon>
        <taxon>Papilionoideae</taxon>
        <taxon>50 kb inversion clade</taxon>
        <taxon>NPAAA clade</taxon>
        <taxon>Hologalegina</taxon>
        <taxon>IRL clade</taxon>
        <taxon>Trifolieae</taxon>
        <taxon>Medicago</taxon>
    </lineage>
</organism>
<dbReference type="Gene3D" id="1.10.10.10">
    <property type="entry name" value="Winged helix-like DNA-binding domain superfamily/Winged helix DNA-binding domain"/>
    <property type="match status" value="1"/>
</dbReference>
<dbReference type="InterPro" id="IPR016461">
    <property type="entry name" value="COMT-like"/>
</dbReference>
<evidence type="ECO:0000313" key="6">
    <source>
        <dbReference type="EnsemblPlants" id="AES75842"/>
    </source>
</evidence>
<dbReference type="SUPFAM" id="SSF46785">
    <property type="entry name" value="Winged helix' DNA-binding domain"/>
    <property type="match status" value="1"/>
</dbReference>
<proteinExistence type="predicted"/>
<reference evidence="5 7" key="1">
    <citation type="journal article" date="2011" name="Nature">
        <title>The Medicago genome provides insight into the evolution of rhizobial symbioses.</title>
        <authorList>
            <person name="Young N.D."/>
            <person name="Debelle F."/>
            <person name="Oldroyd G.E."/>
            <person name="Geurts R."/>
            <person name="Cannon S.B."/>
            <person name="Udvardi M.K."/>
            <person name="Benedito V.A."/>
            <person name="Mayer K.F."/>
            <person name="Gouzy J."/>
            <person name="Schoof H."/>
            <person name="Van de Peer Y."/>
            <person name="Proost S."/>
            <person name="Cook D.R."/>
            <person name="Meyers B.C."/>
            <person name="Spannagl M."/>
            <person name="Cheung F."/>
            <person name="De Mita S."/>
            <person name="Krishnakumar V."/>
            <person name="Gundlach H."/>
            <person name="Zhou S."/>
            <person name="Mudge J."/>
            <person name="Bharti A.K."/>
            <person name="Murray J.D."/>
            <person name="Naoumkina M.A."/>
            <person name="Rosen B."/>
            <person name="Silverstein K.A."/>
            <person name="Tang H."/>
            <person name="Rombauts S."/>
            <person name="Zhao P.X."/>
            <person name="Zhou P."/>
            <person name="Barbe V."/>
            <person name="Bardou P."/>
            <person name="Bechner M."/>
            <person name="Bellec A."/>
            <person name="Berger A."/>
            <person name="Berges H."/>
            <person name="Bidwell S."/>
            <person name="Bisseling T."/>
            <person name="Choisne N."/>
            <person name="Couloux A."/>
            <person name="Denny R."/>
            <person name="Deshpande S."/>
            <person name="Dai X."/>
            <person name="Doyle J.J."/>
            <person name="Dudez A.M."/>
            <person name="Farmer A.D."/>
            <person name="Fouteau S."/>
            <person name="Franken C."/>
            <person name="Gibelin C."/>
            <person name="Gish J."/>
            <person name="Goldstein S."/>
            <person name="Gonzalez A.J."/>
            <person name="Green P.J."/>
            <person name="Hallab A."/>
            <person name="Hartog M."/>
            <person name="Hua A."/>
            <person name="Humphray S.J."/>
            <person name="Jeong D.H."/>
            <person name="Jing Y."/>
            <person name="Jocker A."/>
            <person name="Kenton S.M."/>
            <person name="Kim D.J."/>
            <person name="Klee K."/>
            <person name="Lai H."/>
            <person name="Lang C."/>
            <person name="Lin S."/>
            <person name="Macmil S.L."/>
            <person name="Magdelenat G."/>
            <person name="Matthews L."/>
            <person name="McCorrison J."/>
            <person name="Monaghan E.L."/>
            <person name="Mun J.H."/>
            <person name="Najar F.Z."/>
            <person name="Nicholson C."/>
            <person name="Noirot C."/>
            <person name="O'Bleness M."/>
            <person name="Paule C.R."/>
            <person name="Poulain J."/>
            <person name="Prion F."/>
            <person name="Qin B."/>
            <person name="Qu C."/>
            <person name="Retzel E.F."/>
            <person name="Riddle C."/>
            <person name="Sallet E."/>
            <person name="Samain S."/>
            <person name="Samson N."/>
            <person name="Sanders I."/>
            <person name="Saurat O."/>
            <person name="Scarpelli C."/>
            <person name="Schiex T."/>
            <person name="Segurens B."/>
            <person name="Severin A.J."/>
            <person name="Sherrier D.J."/>
            <person name="Shi R."/>
            <person name="Sims S."/>
            <person name="Singer S.R."/>
            <person name="Sinharoy S."/>
            <person name="Sterck L."/>
            <person name="Viollet A."/>
            <person name="Wang B.B."/>
            <person name="Wang K."/>
            <person name="Wang M."/>
            <person name="Wang X."/>
            <person name="Warfsmann J."/>
            <person name="Weissenbach J."/>
            <person name="White D.D."/>
            <person name="White J.D."/>
            <person name="Wiley G.B."/>
            <person name="Wincker P."/>
            <person name="Xing Y."/>
            <person name="Yang L."/>
            <person name="Yao Z."/>
            <person name="Ying F."/>
            <person name="Zhai J."/>
            <person name="Zhou L."/>
            <person name="Zuber A."/>
            <person name="Denarie J."/>
            <person name="Dixon R.A."/>
            <person name="May G.D."/>
            <person name="Schwartz D.C."/>
            <person name="Rogers J."/>
            <person name="Quetier F."/>
            <person name="Town C.D."/>
            <person name="Roe B.A."/>
        </authorList>
    </citation>
    <scope>NUCLEOTIDE SEQUENCE [LARGE SCALE GENOMIC DNA]</scope>
    <source>
        <strain evidence="5">A17</strain>
        <strain evidence="6 7">cv. Jemalong A17</strain>
    </source>
</reference>
<dbReference type="EnsemblPlants" id="AES75842">
    <property type="protein sequence ID" value="AES75842"/>
    <property type="gene ID" value="MTR_6g060290"/>
</dbReference>
<dbReference type="OMA" id="GFMSAYE"/>
<dbReference type="Proteomes" id="UP000002051">
    <property type="component" value="Chromosome 6"/>
</dbReference>
<dbReference type="GO" id="GO:0008168">
    <property type="term" value="F:methyltransferase activity"/>
    <property type="evidence" value="ECO:0007669"/>
    <property type="project" value="UniProtKB-KW"/>
</dbReference>
<dbReference type="AlphaFoldDB" id="G7KMZ3"/>
<gene>
    <name evidence="5" type="ordered locus">MTR_6g060290</name>
</gene>
<keyword evidence="7" id="KW-1185">Reference proteome</keyword>
<dbReference type="HOGENOM" id="CLU_1572993_0_0_1"/>
<name>G7KMZ3_MEDTR</name>
<evidence type="ECO:0000313" key="5">
    <source>
        <dbReference type="EMBL" id="AES75842.1"/>
    </source>
</evidence>
<dbReference type="GO" id="GO:0046983">
    <property type="term" value="F:protein dimerization activity"/>
    <property type="evidence" value="ECO:0007669"/>
    <property type="project" value="InterPro"/>
</dbReference>
<dbReference type="PaxDb" id="3880-AES75842"/>
<dbReference type="eggNOG" id="KOG3178">
    <property type="taxonomic scope" value="Eukaryota"/>
</dbReference>
<evidence type="ECO:0000256" key="1">
    <source>
        <dbReference type="ARBA" id="ARBA00022603"/>
    </source>
</evidence>
<keyword evidence="2" id="KW-0808">Transferase</keyword>
<dbReference type="FunFam" id="1.10.10.10:FF:000357">
    <property type="entry name" value="Caffeic acid 3-O-methyltransferase"/>
    <property type="match status" value="1"/>
</dbReference>
<dbReference type="InterPro" id="IPR036388">
    <property type="entry name" value="WH-like_DNA-bd_sf"/>
</dbReference>
<sequence>MSSYSNGKENHVVEIHTPQIDHDSSNTLPAMVLGSTMVFPAILNAAIELKLFDIIASNGGFMSAYEIALKLPTQHSDLPNRLDRMLCVLAILSSFFYRVTPSGKYFVNDENDGGYLGSFTPFTCHKALFGMWSNFKEIIVNPECDLFKKVNGISMYEYFRKDQQINKLFN</sequence>
<reference evidence="6" key="3">
    <citation type="submission" date="2015-04" db="UniProtKB">
        <authorList>
            <consortium name="EnsemblPlants"/>
        </authorList>
    </citation>
    <scope>IDENTIFICATION</scope>
    <source>
        <strain evidence="6">cv. Jemalong A17</strain>
    </source>
</reference>
<dbReference type="EMBL" id="CM001222">
    <property type="protein sequence ID" value="AES75842.1"/>
    <property type="molecule type" value="Genomic_DNA"/>
</dbReference>
<protein>
    <submittedName>
        <fullName evidence="5">Caffeic acid O-methyltransferase</fullName>
    </submittedName>
</protein>
<keyword evidence="3" id="KW-0949">S-adenosyl-L-methionine</keyword>
<feature type="domain" description="O-methyltransferase dimerisation" evidence="4">
    <location>
        <begin position="36"/>
        <end position="108"/>
    </location>
</feature>
<keyword evidence="1" id="KW-0489">Methyltransferase</keyword>
<evidence type="ECO:0000259" key="4">
    <source>
        <dbReference type="Pfam" id="PF08100"/>
    </source>
</evidence>
<dbReference type="InterPro" id="IPR036390">
    <property type="entry name" value="WH_DNA-bd_sf"/>
</dbReference>
<accession>G7KMZ3</accession>
<evidence type="ECO:0000256" key="2">
    <source>
        <dbReference type="ARBA" id="ARBA00022679"/>
    </source>
</evidence>
<dbReference type="STRING" id="3880.G7KMZ3"/>
<dbReference type="Pfam" id="PF08100">
    <property type="entry name" value="Dimerisation"/>
    <property type="match status" value="1"/>
</dbReference>
<dbReference type="InterPro" id="IPR012967">
    <property type="entry name" value="COMT_dimerisation"/>
</dbReference>